<protein>
    <submittedName>
        <fullName evidence="1">Uncharacterized protein</fullName>
    </submittedName>
</protein>
<evidence type="ECO:0000313" key="1">
    <source>
        <dbReference type="EMBL" id="HEW46655.1"/>
    </source>
</evidence>
<name>A0A7C2VGR2_9AQUI</name>
<sequence>MLDSKTAGAMAYLLSKTLNMLLDQPANTGRIAIYFQAKEAKFLFAFTDEVYVRQFVFFTNREAVVLRTEFEQELSLDFEKEHIALALVLIDCTLYFTFDHLYVDYEDAFGEVKTHRIDKRDFAKAWVEVRDSLYEGESLTNEYISEVLTRARDMGLIDAFTFKGIDGRVFQFFV</sequence>
<reference evidence="1" key="1">
    <citation type="journal article" date="2020" name="mSystems">
        <title>Genome- and Community-Level Interaction Insights into Carbon Utilization and Element Cycling Functions of Hydrothermarchaeota in Hydrothermal Sediment.</title>
        <authorList>
            <person name="Zhou Z."/>
            <person name="Liu Y."/>
            <person name="Xu W."/>
            <person name="Pan J."/>
            <person name="Luo Z.H."/>
            <person name="Li M."/>
        </authorList>
    </citation>
    <scope>NUCLEOTIDE SEQUENCE [LARGE SCALE GENOMIC DNA]</scope>
    <source>
        <strain evidence="1">SpSt-132</strain>
    </source>
</reference>
<dbReference type="AlphaFoldDB" id="A0A7C2VGR2"/>
<organism evidence="1">
    <name type="scientific">Hydrogenobacter sp</name>
    <dbReference type="NCBI Taxonomy" id="2152829"/>
    <lineage>
        <taxon>Bacteria</taxon>
        <taxon>Pseudomonadati</taxon>
        <taxon>Aquificota</taxon>
        <taxon>Aquificia</taxon>
        <taxon>Aquificales</taxon>
        <taxon>Aquificaceae</taxon>
        <taxon>Hydrogenobacter</taxon>
    </lineage>
</organism>
<dbReference type="EMBL" id="DSFP01000069">
    <property type="protein sequence ID" value="HEW46655.1"/>
    <property type="molecule type" value="Genomic_DNA"/>
</dbReference>
<gene>
    <name evidence="1" type="ORF">ENO47_08355</name>
</gene>
<comment type="caution">
    <text evidence="1">The sequence shown here is derived from an EMBL/GenBank/DDBJ whole genome shotgun (WGS) entry which is preliminary data.</text>
</comment>
<accession>A0A7C2VGR2</accession>
<proteinExistence type="predicted"/>